<dbReference type="PROSITE" id="PS50109">
    <property type="entry name" value="HIS_KIN"/>
    <property type="match status" value="1"/>
</dbReference>
<dbReference type="Gene3D" id="1.10.287.130">
    <property type="match status" value="1"/>
</dbReference>
<comment type="caution">
    <text evidence="9">The sequence shown here is derived from an EMBL/GenBank/DDBJ whole genome shotgun (WGS) entry which is preliminary data.</text>
</comment>
<evidence type="ECO:0000313" key="10">
    <source>
        <dbReference type="Proteomes" id="UP000003240"/>
    </source>
</evidence>
<dbReference type="Pfam" id="PF14689">
    <property type="entry name" value="SPOB_a"/>
    <property type="match status" value="1"/>
</dbReference>
<proteinExistence type="predicted"/>
<dbReference type="EMBL" id="AFGF01000126">
    <property type="protein sequence ID" value="EGO63207.1"/>
    <property type="molecule type" value="Genomic_DNA"/>
</dbReference>
<dbReference type="GO" id="GO:0000155">
    <property type="term" value="F:phosphorelay sensor kinase activity"/>
    <property type="evidence" value="ECO:0007669"/>
    <property type="project" value="InterPro"/>
</dbReference>
<keyword evidence="3" id="KW-0597">Phosphoprotein</keyword>
<feature type="transmembrane region" description="Helical" evidence="7">
    <location>
        <begin position="6"/>
        <end position="30"/>
    </location>
</feature>
<evidence type="ECO:0000256" key="7">
    <source>
        <dbReference type="SAM" id="Phobius"/>
    </source>
</evidence>
<keyword evidence="6" id="KW-0902">Two-component regulatory system</keyword>
<keyword evidence="7" id="KW-0812">Transmembrane</keyword>
<evidence type="ECO:0000256" key="5">
    <source>
        <dbReference type="ARBA" id="ARBA00022777"/>
    </source>
</evidence>
<organism evidence="9 10">
    <name type="scientific">Acetonema longum DSM 6540</name>
    <dbReference type="NCBI Taxonomy" id="1009370"/>
    <lineage>
        <taxon>Bacteria</taxon>
        <taxon>Bacillati</taxon>
        <taxon>Bacillota</taxon>
        <taxon>Negativicutes</taxon>
        <taxon>Acetonemataceae</taxon>
        <taxon>Acetonema</taxon>
    </lineage>
</organism>
<evidence type="ECO:0000256" key="4">
    <source>
        <dbReference type="ARBA" id="ARBA00022679"/>
    </source>
</evidence>
<feature type="transmembrane region" description="Helical" evidence="7">
    <location>
        <begin position="168"/>
        <end position="191"/>
    </location>
</feature>
<feature type="transmembrane region" description="Helical" evidence="7">
    <location>
        <begin position="61"/>
        <end position="78"/>
    </location>
</feature>
<dbReference type="PANTHER" id="PTHR40448:SF1">
    <property type="entry name" value="TWO-COMPONENT SENSOR HISTIDINE KINASE"/>
    <property type="match status" value="1"/>
</dbReference>
<reference evidence="9 10" key="1">
    <citation type="journal article" date="2011" name="EMBO J.">
        <title>Structural diversity of bacterial flagellar motors.</title>
        <authorList>
            <person name="Chen S."/>
            <person name="Beeby M."/>
            <person name="Murphy G.E."/>
            <person name="Leadbetter J.R."/>
            <person name="Hendrixson D.R."/>
            <person name="Briegel A."/>
            <person name="Li Z."/>
            <person name="Shi J."/>
            <person name="Tocheva E.I."/>
            <person name="Muller A."/>
            <person name="Dobro M.J."/>
            <person name="Jensen G.J."/>
        </authorList>
    </citation>
    <scope>NUCLEOTIDE SEQUENCE [LARGE SCALE GENOMIC DNA]</scope>
    <source>
        <strain evidence="9 10">DSM 6540</strain>
    </source>
</reference>
<dbReference type="AlphaFoldDB" id="F7NLA2"/>
<keyword evidence="5 9" id="KW-0418">Kinase</keyword>
<dbReference type="InterPro" id="IPR004358">
    <property type="entry name" value="Sig_transdc_His_kin-like_C"/>
</dbReference>
<feature type="transmembrane region" description="Helical" evidence="7">
    <location>
        <begin position="135"/>
        <end position="156"/>
    </location>
</feature>
<name>F7NLA2_9FIRM</name>
<dbReference type="RefSeq" id="WP_004573447.1">
    <property type="nucleotide sequence ID" value="NZ_AFGF01000126.1"/>
</dbReference>
<feature type="transmembrane region" description="Helical" evidence="7">
    <location>
        <begin position="90"/>
        <end position="115"/>
    </location>
</feature>
<dbReference type="Pfam" id="PF02518">
    <property type="entry name" value="HATPase_c"/>
    <property type="match status" value="1"/>
</dbReference>
<dbReference type="InterPro" id="IPR016120">
    <property type="entry name" value="Sig_transdc_His_kin_SpoOB"/>
</dbReference>
<dbReference type="InterPro" id="IPR036890">
    <property type="entry name" value="HATPase_C_sf"/>
</dbReference>
<evidence type="ECO:0000256" key="6">
    <source>
        <dbReference type="ARBA" id="ARBA00023012"/>
    </source>
</evidence>
<gene>
    <name evidence="9" type="ORF">ALO_14372</name>
</gene>
<feature type="transmembrane region" description="Helical" evidence="7">
    <location>
        <begin position="203"/>
        <end position="222"/>
    </location>
</feature>
<dbReference type="InterPro" id="IPR039506">
    <property type="entry name" value="SPOB_a"/>
</dbReference>
<keyword evidence="7" id="KW-0472">Membrane</keyword>
<keyword evidence="7" id="KW-1133">Transmembrane helix</keyword>
<keyword evidence="10" id="KW-1185">Reference proteome</keyword>
<dbReference type="SMART" id="SM00387">
    <property type="entry name" value="HATPase_c"/>
    <property type="match status" value="1"/>
</dbReference>
<protein>
    <recommendedName>
        <fullName evidence="2">histidine kinase</fullName>
        <ecNumber evidence="2">2.7.13.3</ecNumber>
    </recommendedName>
</protein>
<feature type="domain" description="Histidine kinase" evidence="8">
    <location>
        <begin position="313"/>
        <end position="441"/>
    </location>
</feature>
<dbReference type="EC" id="2.7.13.3" evidence="2"/>
<dbReference type="GO" id="GO:0042802">
    <property type="term" value="F:identical protein binding"/>
    <property type="evidence" value="ECO:0007669"/>
    <property type="project" value="TreeGrafter"/>
</dbReference>
<dbReference type="STRING" id="1009370.ALO_14372"/>
<accession>F7NLA2</accession>
<evidence type="ECO:0000313" key="9">
    <source>
        <dbReference type="EMBL" id="EGO63207.1"/>
    </source>
</evidence>
<evidence type="ECO:0000259" key="8">
    <source>
        <dbReference type="PROSITE" id="PS50109"/>
    </source>
</evidence>
<dbReference type="PRINTS" id="PR00344">
    <property type="entry name" value="BCTRLSENSOR"/>
</dbReference>
<evidence type="ECO:0000256" key="3">
    <source>
        <dbReference type="ARBA" id="ARBA00022553"/>
    </source>
</evidence>
<feature type="transmembrane region" description="Helical" evidence="7">
    <location>
        <begin position="37"/>
        <end position="55"/>
    </location>
</feature>
<dbReference type="SUPFAM" id="SSF55874">
    <property type="entry name" value="ATPase domain of HSP90 chaperone/DNA topoisomerase II/histidine kinase"/>
    <property type="match status" value="1"/>
</dbReference>
<dbReference type="Proteomes" id="UP000003240">
    <property type="component" value="Unassembled WGS sequence"/>
</dbReference>
<dbReference type="PANTHER" id="PTHR40448">
    <property type="entry name" value="TWO-COMPONENT SENSOR HISTIDINE KINASE"/>
    <property type="match status" value="1"/>
</dbReference>
<dbReference type="Gene3D" id="3.30.565.10">
    <property type="entry name" value="Histidine kinase-like ATPase, C-terminal domain"/>
    <property type="match status" value="1"/>
</dbReference>
<dbReference type="eggNOG" id="COG3290">
    <property type="taxonomic scope" value="Bacteria"/>
</dbReference>
<dbReference type="InterPro" id="IPR005467">
    <property type="entry name" value="His_kinase_dom"/>
</dbReference>
<evidence type="ECO:0000256" key="2">
    <source>
        <dbReference type="ARBA" id="ARBA00012438"/>
    </source>
</evidence>
<dbReference type="InterPro" id="IPR003594">
    <property type="entry name" value="HATPase_dom"/>
</dbReference>
<dbReference type="OrthoDB" id="1677679at2"/>
<dbReference type="SUPFAM" id="SSF55890">
    <property type="entry name" value="Sporulation response regulatory protein Spo0B"/>
    <property type="match status" value="1"/>
</dbReference>
<evidence type="ECO:0000256" key="1">
    <source>
        <dbReference type="ARBA" id="ARBA00000085"/>
    </source>
</evidence>
<comment type="catalytic activity">
    <reaction evidence="1">
        <text>ATP + protein L-histidine = ADP + protein N-phospho-L-histidine.</text>
        <dbReference type="EC" id="2.7.13.3"/>
    </reaction>
</comment>
<sequence length="441" mass="49733">MPEITFTIILFYSFPEAMVLVLLSLSLLGIRPGFRKILLIGGIQALFDVLLFLVVGKLIAIPFGVHTVAQIAAMAMIIRRVMRFPYQDSCLAVLFGFSIYLCIETLMYPAMIFIIKDFVPSVVSPDNWWQRLPMFIMQLMITLLVAFLIYRFNIRFMSGWKRKTGNSLFLLASLMLVQSILMLWLGLQYYIDDKNHANFGIPIHFSFVLMNTAIPVITLMVIKQCMEFIRNEVETQAQLDNLRHIEELLNTMRVQRHNFTHELQVIYGLLEVQAFQEARDYLKKSVNEVAATSELVRTDNLGVTALLHTKAGLAEARSIDLHITVKTSLRQLPLEVRDVNLILGNLIDNAMEAVAQLPVPERKVEVMIGQDLRGFVVEVNNSGSPISPEVSAKIFMPGFSTKGEGRGMGLYSVQTLVHKYNGDIQAESDGNGTSFRVVIPG</sequence>
<keyword evidence="4" id="KW-0808">Transferase</keyword>